<evidence type="ECO:0000259" key="2">
    <source>
        <dbReference type="SMART" id="SM01111"/>
    </source>
</evidence>
<dbReference type="Gene3D" id="2.30.60.10">
    <property type="entry name" value="Cyanovirin-N"/>
    <property type="match status" value="1"/>
</dbReference>
<dbReference type="SUPFAM" id="SSF51322">
    <property type="entry name" value="Cyanovirin-N"/>
    <property type="match status" value="1"/>
</dbReference>
<dbReference type="InterPro" id="IPR036673">
    <property type="entry name" value="Cyanovirin-N_sf"/>
</dbReference>
<proteinExistence type="predicted"/>
<comment type="caution">
    <text evidence="3">The sequence shown here is derived from an EMBL/GenBank/DDBJ whole genome shotgun (WGS) entry which is preliminary data.</text>
</comment>
<keyword evidence="4" id="KW-1185">Reference proteome</keyword>
<reference evidence="3" key="1">
    <citation type="journal article" date="2023" name="Mol. Phylogenet. Evol.">
        <title>Genome-scale phylogeny and comparative genomics of the fungal order Sordariales.</title>
        <authorList>
            <person name="Hensen N."/>
            <person name="Bonometti L."/>
            <person name="Westerberg I."/>
            <person name="Brannstrom I.O."/>
            <person name="Guillou S."/>
            <person name="Cros-Aarteil S."/>
            <person name="Calhoun S."/>
            <person name="Haridas S."/>
            <person name="Kuo A."/>
            <person name="Mondo S."/>
            <person name="Pangilinan J."/>
            <person name="Riley R."/>
            <person name="LaButti K."/>
            <person name="Andreopoulos B."/>
            <person name="Lipzen A."/>
            <person name="Chen C."/>
            <person name="Yan M."/>
            <person name="Daum C."/>
            <person name="Ng V."/>
            <person name="Clum A."/>
            <person name="Steindorff A."/>
            <person name="Ohm R.A."/>
            <person name="Martin F."/>
            <person name="Silar P."/>
            <person name="Natvig D.O."/>
            <person name="Lalanne C."/>
            <person name="Gautier V."/>
            <person name="Ament-Velasquez S.L."/>
            <person name="Kruys A."/>
            <person name="Hutchinson M.I."/>
            <person name="Powell A.J."/>
            <person name="Barry K."/>
            <person name="Miller A.N."/>
            <person name="Grigoriev I.V."/>
            <person name="Debuchy R."/>
            <person name="Gladieux P."/>
            <person name="Hiltunen Thoren M."/>
            <person name="Johannesson H."/>
        </authorList>
    </citation>
    <scope>NUCLEOTIDE SEQUENCE</scope>
    <source>
        <strain evidence="3">CBS 118394</strain>
    </source>
</reference>
<feature type="chain" id="PRO_5042173609" description="Cyanovirin-N domain-containing protein" evidence="1">
    <location>
        <begin position="22"/>
        <end position="135"/>
    </location>
</feature>
<evidence type="ECO:0000313" key="3">
    <source>
        <dbReference type="EMBL" id="KAK3322747.1"/>
    </source>
</evidence>
<organism evidence="3 4">
    <name type="scientific">Apodospora peruviana</name>
    <dbReference type="NCBI Taxonomy" id="516989"/>
    <lineage>
        <taxon>Eukaryota</taxon>
        <taxon>Fungi</taxon>
        <taxon>Dikarya</taxon>
        <taxon>Ascomycota</taxon>
        <taxon>Pezizomycotina</taxon>
        <taxon>Sordariomycetes</taxon>
        <taxon>Sordariomycetidae</taxon>
        <taxon>Sordariales</taxon>
        <taxon>Lasiosphaeriaceae</taxon>
        <taxon>Apodospora</taxon>
    </lineage>
</organism>
<dbReference type="Pfam" id="PF08881">
    <property type="entry name" value="CVNH"/>
    <property type="match status" value="1"/>
</dbReference>
<accession>A0AAE0ICR3</accession>
<dbReference type="AlphaFoldDB" id="A0AAE0ICR3"/>
<gene>
    <name evidence="3" type="ORF">B0H66DRAFT_590424</name>
</gene>
<reference evidence="3" key="2">
    <citation type="submission" date="2023-06" db="EMBL/GenBank/DDBJ databases">
        <authorList>
            <consortium name="Lawrence Berkeley National Laboratory"/>
            <person name="Haridas S."/>
            <person name="Hensen N."/>
            <person name="Bonometti L."/>
            <person name="Westerberg I."/>
            <person name="Brannstrom I.O."/>
            <person name="Guillou S."/>
            <person name="Cros-Aarteil S."/>
            <person name="Calhoun S."/>
            <person name="Kuo A."/>
            <person name="Mondo S."/>
            <person name="Pangilinan J."/>
            <person name="Riley R."/>
            <person name="Labutti K."/>
            <person name="Andreopoulos B."/>
            <person name="Lipzen A."/>
            <person name="Chen C."/>
            <person name="Yanf M."/>
            <person name="Daum C."/>
            <person name="Ng V."/>
            <person name="Clum A."/>
            <person name="Steindorff A."/>
            <person name="Ohm R."/>
            <person name="Martin F."/>
            <person name="Silar P."/>
            <person name="Natvig D."/>
            <person name="Lalanne C."/>
            <person name="Gautier V."/>
            <person name="Ament-Velasquez S.L."/>
            <person name="Kruys A."/>
            <person name="Hutchinson M.I."/>
            <person name="Powell A.J."/>
            <person name="Barry K."/>
            <person name="Miller A.N."/>
            <person name="Grigoriev I.V."/>
            <person name="Debuchy R."/>
            <person name="Gladieux P."/>
            <person name="Thoren M.H."/>
            <person name="Johannesson H."/>
        </authorList>
    </citation>
    <scope>NUCLEOTIDE SEQUENCE</scope>
    <source>
        <strain evidence="3">CBS 118394</strain>
    </source>
</reference>
<evidence type="ECO:0000256" key="1">
    <source>
        <dbReference type="SAM" id="SignalP"/>
    </source>
</evidence>
<feature type="signal peptide" evidence="1">
    <location>
        <begin position="1"/>
        <end position="21"/>
    </location>
</feature>
<dbReference type="SMART" id="SM01111">
    <property type="entry name" value="CVNH"/>
    <property type="match status" value="1"/>
</dbReference>
<name>A0AAE0ICR3_9PEZI</name>
<evidence type="ECO:0000313" key="4">
    <source>
        <dbReference type="Proteomes" id="UP001283341"/>
    </source>
</evidence>
<dbReference type="EMBL" id="JAUEDM010000003">
    <property type="protein sequence ID" value="KAK3322747.1"/>
    <property type="molecule type" value="Genomic_DNA"/>
</dbReference>
<keyword evidence="1" id="KW-0732">Signal</keyword>
<protein>
    <recommendedName>
        <fullName evidence="2">Cyanovirin-N domain-containing protein</fullName>
    </recommendedName>
</protein>
<feature type="domain" description="Cyanovirin-N" evidence="2">
    <location>
        <begin position="21"/>
        <end position="131"/>
    </location>
</feature>
<sequence length="135" mass="13857">MHLANTLVGAVALFAATSSAAFTASCTNCKWIINKAVPAYMGCDCRKNDGSYVGAGIQLGKCFGNNNGNIQPQQNGFFANTCTWGGALGPAAGGALFMPVGCKRIDGSVNSFSYNLAATGTIQNDNGVLKCFGTN</sequence>
<dbReference type="InterPro" id="IPR011058">
    <property type="entry name" value="Cyanovirin-N"/>
</dbReference>
<dbReference type="Proteomes" id="UP001283341">
    <property type="component" value="Unassembled WGS sequence"/>
</dbReference>